<feature type="transmembrane region" description="Helical" evidence="1">
    <location>
        <begin position="128"/>
        <end position="152"/>
    </location>
</feature>
<reference evidence="2 3" key="1">
    <citation type="submission" date="2024-02" db="EMBL/GenBank/DDBJ databases">
        <title>Herpetosiphon gulosus NBRC 112829.</title>
        <authorList>
            <person name="Ichikawa N."/>
            <person name="Katano-Makiyama Y."/>
            <person name="Hidaka K."/>
        </authorList>
    </citation>
    <scope>NUCLEOTIDE SEQUENCE [LARGE SCALE GENOMIC DNA]</scope>
    <source>
        <strain evidence="2 3">NBRC 112829</strain>
    </source>
</reference>
<keyword evidence="3" id="KW-1185">Reference proteome</keyword>
<evidence type="ECO:0008006" key="4">
    <source>
        <dbReference type="Google" id="ProtNLM"/>
    </source>
</evidence>
<proteinExistence type="predicted"/>
<keyword evidence="1" id="KW-0472">Membrane</keyword>
<comment type="caution">
    <text evidence="2">The sequence shown here is derived from an EMBL/GenBank/DDBJ whole genome shotgun (WGS) entry which is preliminary data.</text>
</comment>
<evidence type="ECO:0000313" key="3">
    <source>
        <dbReference type="Proteomes" id="UP001428290"/>
    </source>
</evidence>
<dbReference type="Proteomes" id="UP001428290">
    <property type="component" value="Unassembled WGS sequence"/>
</dbReference>
<organism evidence="2 3">
    <name type="scientific">Herpetosiphon gulosus</name>
    <dbReference type="NCBI Taxonomy" id="1973496"/>
    <lineage>
        <taxon>Bacteria</taxon>
        <taxon>Bacillati</taxon>
        <taxon>Chloroflexota</taxon>
        <taxon>Chloroflexia</taxon>
        <taxon>Herpetosiphonales</taxon>
        <taxon>Herpetosiphonaceae</taxon>
        <taxon>Herpetosiphon</taxon>
    </lineage>
</organism>
<dbReference type="EMBL" id="BAABRU010000004">
    <property type="protein sequence ID" value="GAA5527537.1"/>
    <property type="molecule type" value="Genomic_DNA"/>
</dbReference>
<gene>
    <name evidence="2" type="ORF">Hgul01_01324</name>
</gene>
<sequence length="168" mass="18563">MDCSVCGRHNETAAVFCVYCGIRLETANQRKPVQPALGKTIDLRRESGPAVQSMPVTPKLEPVVPPMPVAQPIVQRERSRKSSNDGWILLGVVVLALIFFNSLSFIPLWAMIMMGIGVLSLSQSRQAAVWLIGIPILAITGWWWGIVLLIIFSNHKSNGCGMKHSYKH</sequence>
<keyword evidence="1" id="KW-1133">Transmembrane helix</keyword>
<keyword evidence="1" id="KW-0812">Transmembrane</keyword>
<evidence type="ECO:0000256" key="1">
    <source>
        <dbReference type="SAM" id="Phobius"/>
    </source>
</evidence>
<dbReference type="RefSeq" id="WP_345721163.1">
    <property type="nucleotide sequence ID" value="NZ_BAABRU010000004.1"/>
</dbReference>
<feature type="transmembrane region" description="Helical" evidence="1">
    <location>
        <begin position="86"/>
        <end position="116"/>
    </location>
</feature>
<accession>A0ABP9WWF1</accession>
<evidence type="ECO:0000313" key="2">
    <source>
        <dbReference type="EMBL" id="GAA5527537.1"/>
    </source>
</evidence>
<name>A0ABP9WWF1_9CHLR</name>
<protein>
    <recommendedName>
        <fullName evidence="4">Zinc-ribbon domain-containing protein</fullName>
    </recommendedName>
</protein>